<dbReference type="AlphaFoldDB" id="A0AA86J1S5"/>
<keyword evidence="4 7" id="KW-0812">Transmembrane</keyword>
<dbReference type="Gene3D" id="3.30.420.270">
    <property type="match status" value="1"/>
</dbReference>
<sequence>MSFNSYDDQQEISEINMTPLVDVMLVLLIIFIITVPVITHSVKVDLPQASQQPTEVKPDVVTLTVQRDGALMWNEEELSFDNLELRLQTVAQQDKQPELRIQGDKAVEYEKVVQVMAAAQRAGVEKLGFVTEPANAP</sequence>
<accession>A0AA86J1S5</accession>
<dbReference type="Pfam" id="PF02472">
    <property type="entry name" value="ExbD"/>
    <property type="match status" value="1"/>
</dbReference>
<keyword evidence="7" id="KW-0813">Transport</keyword>
<dbReference type="GO" id="GO:0005886">
    <property type="term" value="C:plasma membrane"/>
    <property type="evidence" value="ECO:0007669"/>
    <property type="project" value="UniProtKB-SubCell"/>
</dbReference>
<evidence type="ECO:0000313" key="9">
    <source>
        <dbReference type="EMBL" id="BET26813.1"/>
    </source>
</evidence>
<feature type="transmembrane region" description="Helical" evidence="8">
    <location>
        <begin position="20"/>
        <end position="38"/>
    </location>
</feature>
<keyword evidence="5 8" id="KW-1133">Transmembrane helix</keyword>
<dbReference type="PANTHER" id="PTHR30558">
    <property type="entry name" value="EXBD MEMBRANE COMPONENT OF PMF-DRIVEN MACROMOLECULE IMPORT SYSTEM"/>
    <property type="match status" value="1"/>
</dbReference>
<evidence type="ECO:0000256" key="8">
    <source>
        <dbReference type="SAM" id="Phobius"/>
    </source>
</evidence>
<proteinExistence type="inferred from homology"/>
<dbReference type="KEGG" id="lto:RGQ30_23140"/>
<keyword evidence="3" id="KW-1003">Cell membrane</keyword>
<keyword evidence="10" id="KW-1185">Reference proteome</keyword>
<comment type="subcellular location">
    <subcellularLocation>
        <location evidence="1">Cell membrane</location>
        <topology evidence="1">Single-pass membrane protein</topology>
    </subcellularLocation>
    <subcellularLocation>
        <location evidence="7">Cell membrane</location>
        <topology evidence="7">Single-pass type II membrane protein</topology>
    </subcellularLocation>
</comment>
<dbReference type="EMBL" id="AP028947">
    <property type="protein sequence ID" value="BET26813.1"/>
    <property type="molecule type" value="Genomic_DNA"/>
</dbReference>
<evidence type="ECO:0000256" key="7">
    <source>
        <dbReference type="RuleBase" id="RU003879"/>
    </source>
</evidence>
<evidence type="ECO:0000256" key="3">
    <source>
        <dbReference type="ARBA" id="ARBA00022475"/>
    </source>
</evidence>
<dbReference type="PANTHER" id="PTHR30558:SF7">
    <property type="entry name" value="TOL-PAL SYSTEM PROTEIN TOLR"/>
    <property type="match status" value="1"/>
</dbReference>
<evidence type="ECO:0000256" key="5">
    <source>
        <dbReference type="ARBA" id="ARBA00022989"/>
    </source>
</evidence>
<dbReference type="RefSeq" id="WP_130555751.1">
    <property type="nucleotide sequence ID" value="NZ_AP028947.1"/>
</dbReference>
<protein>
    <submittedName>
        <fullName evidence="9">Biopolymer transporter ExbD</fullName>
    </submittedName>
</protein>
<dbReference type="Proteomes" id="UP001329151">
    <property type="component" value="Chromosome"/>
</dbReference>
<reference evidence="9 10" key="1">
    <citation type="submission" date="2023-10" db="EMBL/GenBank/DDBJ databases">
        <title>Complete Genome Sequence of Limnobacter thiooxidans CS-K2T, Isolated from freshwater lake sediments in Bavaria, Germany.</title>
        <authorList>
            <person name="Naruki M."/>
            <person name="Watanabe A."/>
            <person name="Warashina T."/>
            <person name="Morita T."/>
            <person name="Arakawa K."/>
        </authorList>
    </citation>
    <scope>NUCLEOTIDE SEQUENCE [LARGE SCALE GENOMIC DNA]</scope>
    <source>
        <strain evidence="9 10">CS-K2</strain>
    </source>
</reference>
<dbReference type="GO" id="GO:0022857">
    <property type="term" value="F:transmembrane transporter activity"/>
    <property type="evidence" value="ECO:0007669"/>
    <property type="project" value="InterPro"/>
</dbReference>
<evidence type="ECO:0000256" key="1">
    <source>
        <dbReference type="ARBA" id="ARBA00004162"/>
    </source>
</evidence>
<evidence type="ECO:0000256" key="4">
    <source>
        <dbReference type="ARBA" id="ARBA00022692"/>
    </source>
</evidence>
<keyword evidence="7" id="KW-0653">Protein transport</keyword>
<dbReference type="InterPro" id="IPR003400">
    <property type="entry name" value="ExbD"/>
</dbReference>
<comment type="similarity">
    <text evidence="2 7">Belongs to the ExbD/TolR family.</text>
</comment>
<gene>
    <name evidence="9" type="ORF">RGQ30_23140</name>
</gene>
<evidence type="ECO:0000256" key="2">
    <source>
        <dbReference type="ARBA" id="ARBA00005811"/>
    </source>
</evidence>
<keyword evidence="6 8" id="KW-0472">Membrane</keyword>
<organism evidence="9 10">
    <name type="scientific">Limnobacter thiooxidans</name>
    <dbReference type="NCBI Taxonomy" id="131080"/>
    <lineage>
        <taxon>Bacteria</taxon>
        <taxon>Pseudomonadati</taxon>
        <taxon>Pseudomonadota</taxon>
        <taxon>Betaproteobacteria</taxon>
        <taxon>Burkholderiales</taxon>
        <taxon>Burkholderiaceae</taxon>
        <taxon>Limnobacter</taxon>
    </lineage>
</organism>
<name>A0AA86J1S5_9BURK</name>
<evidence type="ECO:0000313" key="10">
    <source>
        <dbReference type="Proteomes" id="UP001329151"/>
    </source>
</evidence>
<dbReference type="GO" id="GO:0015031">
    <property type="term" value="P:protein transport"/>
    <property type="evidence" value="ECO:0007669"/>
    <property type="project" value="UniProtKB-KW"/>
</dbReference>
<evidence type="ECO:0000256" key="6">
    <source>
        <dbReference type="ARBA" id="ARBA00023136"/>
    </source>
</evidence>